<feature type="compositionally biased region" description="Polar residues" evidence="1">
    <location>
        <begin position="280"/>
        <end position="296"/>
    </location>
</feature>
<keyword evidence="4" id="KW-1185">Reference proteome</keyword>
<protein>
    <submittedName>
        <fullName evidence="3">Uncharacterized protein</fullName>
    </submittedName>
</protein>
<organism evidence="3 4">
    <name type="scientific">Dactylonectria macrodidyma</name>
    <dbReference type="NCBI Taxonomy" id="307937"/>
    <lineage>
        <taxon>Eukaryota</taxon>
        <taxon>Fungi</taxon>
        <taxon>Dikarya</taxon>
        <taxon>Ascomycota</taxon>
        <taxon>Pezizomycotina</taxon>
        <taxon>Sordariomycetes</taxon>
        <taxon>Hypocreomycetidae</taxon>
        <taxon>Hypocreales</taxon>
        <taxon>Nectriaceae</taxon>
        <taxon>Dactylonectria</taxon>
    </lineage>
</organism>
<feature type="compositionally biased region" description="Low complexity" evidence="1">
    <location>
        <begin position="144"/>
        <end position="176"/>
    </location>
</feature>
<dbReference type="EMBL" id="JAGMUV010000009">
    <property type="protein sequence ID" value="KAH7143839.1"/>
    <property type="molecule type" value="Genomic_DNA"/>
</dbReference>
<evidence type="ECO:0000256" key="1">
    <source>
        <dbReference type="SAM" id="MobiDB-lite"/>
    </source>
</evidence>
<evidence type="ECO:0000256" key="2">
    <source>
        <dbReference type="SAM" id="SignalP"/>
    </source>
</evidence>
<evidence type="ECO:0000313" key="3">
    <source>
        <dbReference type="EMBL" id="KAH7143839.1"/>
    </source>
</evidence>
<feature type="region of interest" description="Disordered" evidence="1">
    <location>
        <begin position="280"/>
        <end position="299"/>
    </location>
</feature>
<evidence type="ECO:0000313" key="4">
    <source>
        <dbReference type="Proteomes" id="UP000738349"/>
    </source>
</evidence>
<accession>A0A9P9ETY4</accession>
<sequence length="341" mass="34805">MKSAILSAVVAAGTTAAQVTLAPELLNVGAVDTDSPEYSICETAAGIAEGCISAVGNDEDAFVSCACCADTTNIAEIYAGCSSWVSVEAGATASDLYSAFGQVATICDMGDCGGGGSIPTDTVSEPDFTSEALGSESTSDFVPETTSTEDSFTTTTESSVAETFSTSSAEDSTITSSSDAEQTYAIACVDMISLFTSCTNKISGFTDLPNSEQASCYCCRTDGSTLSWTDELDSYATTCADWASTGEPDTAYPVARTFATYCERFSDVCDGASVTTTESDSASVTRNSNSDTSVNLDNMDPVTVTVQPTETSSEDDDNAASSARIGCGAVLAAIAALAIAL</sequence>
<feature type="signal peptide" evidence="2">
    <location>
        <begin position="1"/>
        <end position="16"/>
    </location>
</feature>
<proteinExistence type="predicted"/>
<gene>
    <name evidence="3" type="ORF">EDB81DRAFT_508851</name>
</gene>
<feature type="chain" id="PRO_5040180171" evidence="2">
    <location>
        <begin position="17"/>
        <end position="341"/>
    </location>
</feature>
<dbReference type="Proteomes" id="UP000738349">
    <property type="component" value="Unassembled WGS sequence"/>
</dbReference>
<reference evidence="3" key="1">
    <citation type="journal article" date="2021" name="Nat. Commun.">
        <title>Genetic determinants of endophytism in the Arabidopsis root mycobiome.</title>
        <authorList>
            <person name="Mesny F."/>
            <person name="Miyauchi S."/>
            <person name="Thiergart T."/>
            <person name="Pickel B."/>
            <person name="Atanasova L."/>
            <person name="Karlsson M."/>
            <person name="Huettel B."/>
            <person name="Barry K.W."/>
            <person name="Haridas S."/>
            <person name="Chen C."/>
            <person name="Bauer D."/>
            <person name="Andreopoulos W."/>
            <person name="Pangilinan J."/>
            <person name="LaButti K."/>
            <person name="Riley R."/>
            <person name="Lipzen A."/>
            <person name="Clum A."/>
            <person name="Drula E."/>
            <person name="Henrissat B."/>
            <person name="Kohler A."/>
            <person name="Grigoriev I.V."/>
            <person name="Martin F.M."/>
            <person name="Hacquard S."/>
        </authorList>
    </citation>
    <scope>NUCLEOTIDE SEQUENCE</scope>
    <source>
        <strain evidence="3">MPI-CAGE-AT-0147</strain>
    </source>
</reference>
<comment type="caution">
    <text evidence="3">The sequence shown here is derived from an EMBL/GenBank/DDBJ whole genome shotgun (WGS) entry which is preliminary data.</text>
</comment>
<keyword evidence="2" id="KW-0732">Signal</keyword>
<feature type="region of interest" description="Disordered" evidence="1">
    <location>
        <begin position="118"/>
        <end position="176"/>
    </location>
</feature>
<dbReference type="AlphaFoldDB" id="A0A9P9ETY4"/>
<dbReference type="OrthoDB" id="4153189at2759"/>
<name>A0A9P9ETY4_9HYPO</name>